<keyword evidence="2" id="KW-1185">Reference proteome</keyword>
<evidence type="ECO:0000313" key="1">
    <source>
        <dbReference type="EMBL" id="MBB5219655.1"/>
    </source>
</evidence>
<dbReference type="RefSeq" id="WP_184653073.1">
    <property type="nucleotide sequence ID" value="NZ_JACHFR010000003.1"/>
</dbReference>
<accession>A0A840SG08</accession>
<organism evidence="1 2">
    <name type="scientific">Treponema rectale</name>
    <dbReference type="NCBI Taxonomy" id="744512"/>
    <lineage>
        <taxon>Bacteria</taxon>
        <taxon>Pseudomonadati</taxon>
        <taxon>Spirochaetota</taxon>
        <taxon>Spirochaetia</taxon>
        <taxon>Spirochaetales</taxon>
        <taxon>Treponemataceae</taxon>
        <taxon>Treponema</taxon>
    </lineage>
</organism>
<evidence type="ECO:0000313" key="2">
    <source>
        <dbReference type="Proteomes" id="UP000578697"/>
    </source>
</evidence>
<name>A0A840SG08_9SPIR</name>
<proteinExistence type="predicted"/>
<reference evidence="1 2" key="1">
    <citation type="submission" date="2020-08" db="EMBL/GenBank/DDBJ databases">
        <title>Genomic Encyclopedia of Type Strains, Phase IV (KMG-IV): sequencing the most valuable type-strain genomes for metagenomic binning, comparative biology and taxonomic classification.</title>
        <authorList>
            <person name="Goeker M."/>
        </authorList>
    </citation>
    <scope>NUCLEOTIDE SEQUENCE [LARGE SCALE GENOMIC DNA]</scope>
    <source>
        <strain evidence="1 2">DSM 103679</strain>
    </source>
</reference>
<dbReference type="Proteomes" id="UP000578697">
    <property type="component" value="Unassembled WGS sequence"/>
</dbReference>
<protein>
    <submittedName>
        <fullName evidence="1">Uncharacterized protein</fullName>
    </submittedName>
</protein>
<sequence>MKSIYFIVLITFALSFNSCTDGDYYYSEKQHVVALEGAEVSLSGETSGLKVGDTVGLTVSCITDYEFYRDYEIRFYVCSSDAADSSAEAEGAKGCVILGSASDDDELNFNLSSVTFTQNSELVEEQSRTFYVKGLLPGKYNICVRVRAQAKLKLDEYVYSRDFVLDFSAE</sequence>
<dbReference type="AlphaFoldDB" id="A0A840SG08"/>
<dbReference type="EMBL" id="JACHFR010000003">
    <property type="protein sequence ID" value="MBB5219655.1"/>
    <property type="molecule type" value="Genomic_DNA"/>
</dbReference>
<comment type="caution">
    <text evidence="1">The sequence shown here is derived from an EMBL/GenBank/DDBJ whole genome shotgun (WGS) entry which is preliminary data.</text>
</comment>
<gene>
    <name evidence="1" type="ORF">HNP77_002037</name>
</gene>